<dbReference type="InterPro" id="IPR010023">
    <property type="entry name" value="KdsC_fam"/>
</dbReference>
<evidence type="ECO:0000313" key="9">
    <source>
        <dbReference type="Proteomes" id="UP000245370"/>
    </source>
</evidence>
<dbReference type="SUPFAM" id="SSF56784">
    <property type="entry name" value="HAD-like"/>
    <property type="match status" value="1"/>
</dbReference>
<dbReference type="Pfam" id="PF08282">
    <property type="entry name" value="Hydrolase_3"/>
    <property type="match status" value="1"/>
</dbReference>
<protein>
    <submittedName>
        <fullName evidence="8">3-deoxy-D-manno-octulosonate 8-phosphate phosphatase</fullName>
    </submittedName>
</protein>
<dbReference type="PIRSF" id="PIRSF006118">
    <property type="entry name" value="KDO8-P_Ptase"/>
    <property type="match status" value="1"/>
</dbReference>
<dbReference type="SFLD" id="SFLDG01138">
    <property type="entry name" value="C1.6.2:_Deoxy-d-mannose-octulo"/>
    <property type="match status" value="1"/>
</dbReference>
<comment type="caution">
    <text evidence="8">The sequence shown here is derived from an EMBL/GenBank/DDBJ whole genome shotgun (WGS) entry which is preliminary data.</text>
</comment>
<dbReference type="RefSeq" id="WP_109360592.1">
    <property type="nucleotide sequence ID" value="NZ_QFRJ01000016.1"/>
</dbReference>
<keyword evidence="6 7" id="KW-0460">Magnesium</keyword>
<evidence type="ECO:0000256" key="7">
    <source>
        <dbReference type="PIRSR" id="PIRSR006118-2"/>
    </source>
</evidence>
<proteinExistence type="inferred from homology"/>
<evidence type="ECO:0000256" key="5">
    <source>
        <dbReference type="ARBA" id="ARBA00022801"/>
    </source>
</evidence>
<sequence length="171" mass="19119">MSYKLKLPLITTFIFDIDGVLTDGSVMLYKDEVVRTINAKDGYALQYAAKMGYSIFIISGGDSKAAKTRLLSAGVKEVVLKASNKVSVYEELKRKYNFTDQEVLYMGDDIPDYNVMSKVGVSTCPQDAAIEIKDLADYQSPLKGGNHCVRDIIEQTLRVQGKWFSAEAHEW</sequence>
<feature type="binding site" evidence="7">
    <location>
        <position position="16"/>
    </location>
    <ligand>
        <name>Mg(2+)</name>
        <dbReference type="ChEBI" id="CHEBI:18420"/>
    </ligand>
</feature>
<dbReference type="EMBL" id="QFRJ01000016">
    <property type="protein sequence ID" value="PWH81584.1"/>
    <property type="molecule type" value="Genomic_DNA"/>
</dbReference>
<evidence type="ECO:0000256" key="6">
    <source>
        <dbReference type="ARBA" id="ARBA00022842"/>
    </source>
</evidence>
<dbReference type="GO" id="GO:0016788">
    <property type="term" value="F:hydrolase activity, acting on ester bonds"/>
    <property type="evidence" value="ECO:0007669"/>
    <property type="project" value="InterPro"/>
</dbReference>
<comment type="similarity">
    <text evidence="2">Belongs to the KdsC family.</text>
</comment>
<accession>A0A2U2X1F3</accession>
<evidence type="ECO:0000256" key="3">
    <source>
        <dbReference type="ARBA" id="ARBA00011881"/>
    </source>
</evidence>
<keyword evidence="5" id="KW-0378">Hydrolase</keyword>
<dbReference type="OrthoDB" id="9805604at2"/>
<dbReference type="GO" id="GO:0008781">
    <property type="term" value="F:N-acylneuraminate cytidylyltransferase activity"/>
    <property type="evidence" value="ECO:0007669"/>
    <property type="project" value="TreeGrafter"/>
</dbReference>
<dbReference type="InterPro" id="IPR036412">
    <property type="entry name" value="HAD-like_sf"/>
</dbReference>
<dbReference type="PANTHER" id="PTHR21485">
    <property type="entry name" value="HAD SUPERFAMILY MEMBERS CMAS AND KDSC"/>
    <property type="match status" value="1"/>
</dbReference>
<keyword evidence="9" id="KW-1185">Reference proteome</keyword>
<evidence type="ECO:0000256" key="1">
    <source>
        <dbReference type="ARBA" id="ARBA00001946"/>
    </source>
</evidence>
<keyword evidence="4 7" id="KW-0479">Metal-binding</keyword>
<dbReference type="Proteomes" id="UP000245370">
    <property type="component" value="Unassembled WGS sequence"/>
</dbReference>
<organism evidence="8 9">
    <name type="scientific">Brumimicrobium oceani</name>
    <dbReference type="NCBI Taxonomy" id="2100725"/>
    <lineage>
        <taxon>Bacteria</taxon>
        <taxon>Pseudomonadati</taxon>
        <taxon>Bacteroidota</taxon>
        <taxon>Flavobacteriia</taxon>
        <taxon>Flavobacteriales</taxon>
        <taxon>Crocinitomicaceae</taxon>
        <taxon>Brumimicrobium</taxon>
    </lineage>
</organism>
<evidence type="ECO:0000313" key="8">
    <source>
        <dbReference type="EMBL" id="PWH81584.1"/>
    </source>
</evidence>
<gene>
    <name evidence="8" type="ORF">DIT68_14755</name>
</gene>
<feature type="binding site" evidence="7">
    <location>
        <position position="18"/>
    </location>
    <ligand>
        <name>substrate</name>
    </ligand>
</feature>
<comment type="subunit">
    <text evidence="3">Homotetramer.</text>
</comment>
<feature type="binding site" evidence="7">
    <location>
        <position position="108"/>
    </location>
    <ligand>
        <name>Mg(2+)</name>
        <dbReference type="ChEBI" id="CHEBI:18420"/>
    </ligand>
</feature>
<dbReference type="InterPro" id="IPR023214">
    <property type="entry name" value="HAD_sf"/>
</dbReference>
<dbReference type="NCBIfam" id="TIGR01670">
    <property type="entry name" value="KdsC-phosphatas"/>
    <property type="match status" value="1"/>
</dbReference>
<reference evidence="8 9" key="2">
    <citation type="submission" date="2018-05" db="EMBL/GenBank/DDBJ databases">
        <authorList>
            <person name="Lanie J.A."/>
            <person name="Ng W.-L."/>
            <person name="Kazmierczak K.M."/>
            <person name="Andrzejewski T.M."/>
            <person name="Davidsen T.M."/>
            <person name="Wayne K.J."/>
            <person name="Tettelin H."/>
            <person name="Glass J.I."/>
            <person name="Rusch D."/>
            <person name="Podicherti R."/>
            <person name="Tsui H.-C.T."/>
            <person name="Winkler M.E."/>
        </authorList>
    </citation>
    <scope>NUCLEOTIDE SEQUENCE [LARGE SCALE GENOMIC DNA]</scope>
    <source>
        <strain evidence="8 9">C305</strain>
    </source>
</reference>
<dbReference type="PANTHER" id="PTHR21485:SF3">
    <property type="entry name" value="N-ACYLNEURAMINATE CYTIDYLYLTRANSFERASE"/>
    <property type="match status" value="1"/>
</dbReference>
<comment type="cofactor">
    <cofactor evidence="1 7">
        <name>Mg(2+)</name>
        <dbReference type="ChEBI" id="CHEBI:18420"/>
    </cofactor>
</comment>
<dbReference type="Gene3D" id="3.40.50.1000">
    <property type="entry name" value="HAD superfamily/HAD-like"/>
    <property type="match status" value="1"/>
</dbReference>
<name>A0A2U2X1F3_9FLAO</name>
<dbReference type="SFLD" id="SFLDS00003">
    <property type="entry name" value="Haloacid_Dehalogenase"/>
    <property type="match status" value="1"/>
</dbReference>
<dbReference type="InterPro" id="IPR050793">
    <property type="entry name" value="CMP-NeuNAc_synthase"/>
</dbReference>
<dbReference type="SFLD" id="SFLDG01136">
    <property type="entry name" value="C1.6:_Phosphoserine_Phosphatas"/>
    <property type="match status" value="1"/>
</dbReference>
<reference evidence="8 9" key="1">
    <citation type="submission" date="2018-05" db="EMBL/GenBank/DDBJ databases">
        <title>Brumimicrobium oceani sp. nov., isolated from coastal sediment.</title>
        <authorList>
            <person name="Kou Y."/>
        </authorList>
    </citation>
    <scope>NUCLEOTIDE SEQUENCE [LARGE SCALE GENOMIC DNA]</scope>
    <source>
        <strain evidence="8 9">C305</strain>
    </source>
</reference>
<evidence type="ECO:0000256" key="2">
    <source>
        <dbReference type="ARBA" id="ARBA00005893"/>
    </source>
</evidence>
<dbReference type="GO" id="GO:0046872">
    <property type="term" value="F:metal ion binding"/>
    <property type="evidence" value="ECO:0007669"/>
    <property type="project" value="UniProtKB-KW"/>
</dbReference>
<dbReference type="AlphaFoldDB" id="A0A2U2X1F3"/>
<evidence type="ECO:0000256" key="4">
    <source>
        <dbReference type="ARBA" id="ARBA00022723"/>
    </source>
</evidence>